<gene>
    <name evidence="4" type="ORF">RINTU1_06330</name>
</gene>
<accession>A0A6L2ZMN3</accession>
<feature type="domain" description="HTH luxR-type" evidence="2">
    <location>
        <begin position="162"/>
        <end position="210"/>
    </location>
</feature>
<organism evidence="4 5">
    <name type="scientific">Candidatus Regiella insecticola</name>
    <dbReference type="NCBI Taxonomy" id="138073"/>
    <lineage>
        <taxon>Bacteria</taxon>
        <taxon>Pseudomonadati</taxon>
        <taxon>Pseudomonadota</taxon>
        <taxon>Gammaproteobacteria</taxon>
        <taxon>Enterobacterales</taxon>
        <taxon>Enterobacteriaceae</taxon>
        <taxon>aphid secondary symbionts</taxon>
        <taxon>Candidatus Regiella</taxon>
    </lineage>
</organism>
<comment type="caution">
    <text evidence="4">The sequence shown here is derived from an EMBL/GenBank/DDBJ whole genome shotgun (WGS) entry which is preliminary data.</text>
</comment>
<dbReference type="InterPro" id="IPR036388">
    <property type="entry name" value="WH-like_DNA-bd_sf"/>
</dbReference>
<evidence type="ECO:0000256" key="1">
    <source>
        <dbReference type="ARBA" id="ARBA00023125"/>
    </source>
</evidence>
<dbReference type="SUPFAM" id="SSF46894">
    <property type="entry name" value="C-terminal effector domain of the bipartite response regulators"/>
    <property type="match status" value="1"/>
</dbReference>
<dbReference type="Proteomes" id="UP000504714">
    <property type="component" value="Unassembled WGS sequence"/>
</dbReference>
<dbReference type="AlphaFoldDB" id="A0A6L2ZMN3"/>
<keyword evidence="1" id="KW-0238">DNA-binding</keyword>
<evidence type="ECO:0000259" key="2">
    <source>
        <dbReference type="Pfam" id="PF00196"/>
    </source>
</evidence>
<sequence length="254" mass="29272">MDKIKQKDFTDPVKSATSLISQQLLSLCESSTDPWGIKDVNSCYMYGNKAYLELLNLPSNFNIEGRLDREMPHPISEFSSESRQQDRQAQESQKKVSVLDIHPYGREKIIQPYIFDKLPFYDSNGNCIGSIFHAKKLQFYSPMNCVHDQLPSSLLLSPPCKTFSIKELDVIFYALQSFSAKEIARELNLSHRTIENKMQEIYRKATVCSLKGLKDYCRERELDKYIPPKFLRCGSHTINCVSDDNDSEAESFRL</sequence>
<dbReference type="InterPro" id="IPR013656">
    <property type="entry name" value="PAS_4"/>
</dbReference>
<dbReference type="RefSeq" id="WP_176487298.1">
    <property type="nucleotide sequence ID" value="NZ_BLXO01000001.1"/>
</dbReference>
<dbReference type="Pfam" id="PF08448">
    <property type="entry name" value="PAS_4"/>
    <property type="match status" value="1"/>
</dbReference>
<name>A0A6L2ZMN3_9ENTR</name>
<dbReference type="Pfam" id="PF00196">
    <property type="entry name" value="GerE"/>
    <property type="match status" value="1"/>
</dbReference>
<dbReference type="GO" id="GO:0006355">
    <property type="term" value="P:regulation of DNA-templated transcription"/>
    <property type="evidence" value="ECO:0007669"/>
    <property type="project" value="InterPro"/>
</dbReference>
<feature type="domain" description="PAS fold-4" evidence="3">
    <location>
        <begin position="29"/>
        <end position="135"/>
    </location>
</feature>
<protein>
    <submittedName>
        <fullName evidence="4">PAS and GerE domain-containing putative transcriptional regulator</fullName>
    </submittedName>
</protein>
<dbReference type="Gene3D" id="1.10.10.10">
    <property type="entry name" value="Winged helix-like DNA-binding domain superfamily/Winged helix DNA-binding domain"/>
    <property type="match status" value="1"/>
</dbReference>
<evidence type="ECO:0000259" key="3">
    <source>
        <dbReference type="Pfam" id="PF08448"/>
    </source>
</evidence>
<dbReference type="EMBL" id="BLXO01000001">
    <property type="protein sequence ID" value="GFN45458.1"/>
    <property type="molecule type" value="Genomic_DNA"/>
</dbReference>
<dbReference type="InterPro" id="IPR000792">
    <property type="entry name" value="Tscrpt_reg_LuxR_C"/>
</dbReference>
<dbReference type="GO" id="GO:0003677">
    <property type="term" value="F:DNA binding"/>
    <property type="evidence" value="ECO:0007669"/>
    <property type="project" value="UniProtKB-KW"/>
</dbReference>
<evidence type="ECO:0000313" key="5">
    <source>
        <dbReference type="Proteomes" id="UP000504714"/>
    </source>
</evidence>
<proteinExistence type="predicted"/>
<reference evidence="4 5" key="1">
    <citation type="submission" date="2020-06" db="EMBL/GenBank/DDBJ databases">
        <title>The genome sequence of Candidatus Regiella insecticola strain Tut.</title>
        <authorList>
            <person name="Nikoh N."/>
            <person name="Tsuchida T."/>
            <person name="Koga R."/>
            <person name="Oshima K."/>
            <person name="Hattori M."/>
            <person name="Fukatsu T."/>
        </authorList>
    </citation>
    <scope>NUCLEOTIDE SEQUENCE [LARGE SCALE GENOMIC DNA]</scope>
    <source>
        <strain evidence="4 5">Tut</strain>
    </source>
</reference>
<dbReference type="InterPro" id="IPR016032">
    <property type="entry name" value="Sig_transdc_resp-reg_C-effctor"/>
</dbReference>
<evidence type="ECO:0000313" key="4">
    <source>
        <dbReference type="EMBL" id="GFN45458.1"/>
    </source>
</evidence>